<feature type="region of interest" description="Disordered" evidence="4">
    <location>
        <begin position="217"/>
        <end position="314"/>
    </location>
</feature>
<gene>
    <name evidence="6" type="primary">LOC116994250</name>
</gene>
<reference evidence="6" key="1">
    <citation type="submission" date="2020-10" db="EMBL/GenBank/DDBJ databases">
        <title>Catharus ustulatus (Swainson's thrush) genome, bCatUst1, primary haplotype v2.</title>
        <authorList>
            <person name="Delmore K."/>
            <person name="Vafadar M."/>
            <person name="Formenti G."/>
            <person name="Chow W."/>
            <person name="Pelan S."/>
            <person name="Howe K."/>
            <person name="Rhie A."/>
            <person name="Mountcastle J."/>
            <person name="Haase B."/>
            <person name="Fedrigo O."/>
            <person name="Jarvis E.D."/>
        </authorList>
    </citation>
    <scope>NUCLEOTIDE SEQUENCE [LARGE SCALE GENOMIC DNA]</scope>
</reference>
<dbReference type="PANTHER" id="PTHR45762">
    <property type="entry name" value="ZINC FINGER RNA-BINDING PROTEIN"/>
    <property type="match status" value="1"/>
</dbReference>
<dbReference type="Gene3D" id="3.30.160.60">
    <property type="entry name" value="Classic Zinc Finger"/>
    <property type="match status" value="1"/>
</dbReference>
<reference evidence="6" key="3">
    <citation type="submission" date="2025-09" db="UniProtKB">
        <authorList>
            <consortium name="Ensembl"/>
        </authorList>
    </citation>
    <scope>IDENTIFICATION</scope>
</reference>
<evidence type="ECO:0000313" key="6">
    <source>
        <dbReference type="Ensembl" id="ENSCUSP00005018186.1"/>
    </source>
</evidence>
<dbReference type="InterPro" id="IPR022755">
    <property type="entry name" value="Znf_C2H2_jaz"/>
</dbReference>
<dbReference type="InterPro" id="IPR036236">
    <property type="entry name" value="Znf_C2H2_sf"/>
</dbReference>
<evidence type="ECO:0000256" key="1">
    <source>
        <dbReference type="ARBA" id="ARBA00022723"/>
    </source>
</evidence>
<evidence type="ECO:0000256" key="3">
    <source>
        <dbReference type="ARBA" id="ARBA00022833"/>
    </source>
</evidence>
<reference evidence="6" key="2">
    <citation type="submission" date="2025-08" db="UniProtKB">
        <authorList>
            <consortium name="Ensembl"/>
        </authorList>
    </citation>
    <scope>IDENTIFICATION</scope>
</reference>
<dbReference type="Ensembl" id="ENSCUST00005018863.1">
    <property type="protein sequence ID" value="ENSCUSP00005018186.1"/>
    <property type="gene ID" value="ENSCUSG00005011661.1"/>
</dbReference>
<proteinExistence type="predicted"/>
<accession>A0A8C3UN10</accession>
<evidence type="ECO:0000256" key="2">
    <source>
        <dbReference type="ARBA" id="ARBA00022771"/>
    </source>
</evidence>
<keyword evidence="2" id="KW-0863">Zinc-finger</keyword>
<dbReference type="Proteomes" id="UP000694563">
    <property type="component" value="Chromosome 1"/>
</dbReference>
<dbReference type="SUPFAM" id="SSF57667">
    <property type="entry name" value="beta-beta-alpha zinc fingers"/>
    <property type="match status" value="1"/>
</dbReference>
<dbReference type="GO" id="GO:0008270">
    <property type="term" value="F:zinc ion binding"/>
    <property type="evidence" value="ECO:0007669"/>
    <property type="project" value="UniProtKB-KW"/>
</dbReference>
<dbReference type="AlphaFoldDB" id="A0A8C3UN10"/>
<feature type="domain" description="U1-type" evidence="5">
    <location>
        <begin position="11"/>
        <end position="45"/>
    </location>
</feature>
<keyword evidence="1" id="KW-0479">Metal-binding</keyword>
<dbReference type="Pfam" id="PF12171">
    <property type="entry name" value="zf-C2H2_jaz"/>
    <property type="match status" value="1"/>
</dbReference>
<keyword evidence="3" id="KW-0862">Zinc</keyword>
<keyword evidence="7" id="KW-1185">Reference proteome</keyword>
<evidence type="ECO:0000256" key="4">
    <source>
        <dbReference type="SAM" id="MobiDB-lite"/>
    </source>
</evidence>
<dbReference type="GO" id="GO:0003727">
    <property type="term" value="F:single-stranded RNA binding"/>
    <property type="evidence" value="ECO:0007669"/>
    <property type="project" value="TreeGrafter"/>
</dbReference>
<evidence type="ECO:0000259" key="5">
    <source>
        <dbReference type="SMART" id="SM00451"/>
    </source>
</evidence>
<dbReference type="PANTHER" id="PTHR45762:SF13">
    <property type="entry name" value="U1-TYPE DOMAIN-CONTAINING PROTEIN"/>
    <property type="match status" value="1"/>
</dbReference>
<dbReference type="InterPro" id="IPR003604">
    <property type="entry name" value="Matrin/U1-like-C_Znf_C2H2"/>
</dbReference>
<sequence length="496" mass="56121">MDPENDIKKQVNPFYCNICKIWCSSALNLQTHFLGTKHKTIEEALKAHGMVKTDSSLGKKLNTLVNLPDFVKTESCLGKKVKTPANLPDFVPLESEKFHGQTLEDQLNTCKDSEPALGLNYIIEYRTNDNVPFLYECQLCYFKTGLNNMFMHVCGSKHRLAYLRQHYPEIAQSDEVKCKGSELNKKVRQIGLTIEKKEGRKQIQVVTSVQTVRRKWQESLAEDSPSKAKVQHVDVPPSNAENTGDKDGELTDPTQNENNVQEENEERQEEQAKPDEQVEPNNAIESGKDNNSERCETNNQTEEENKEAQQEFTANPEEFTSQEELLGYLQSFEILNEDDASFILKVTQTLTNALVEYRQQAAANKMHLDAGYNGEAALEYSTEEPGPTSADVIDSDTDYSSGQSAKQFLPVNEDEPQNFGSLETAYEKNITTEFLNSVRNMNAEEVTATLHKIAASNPAFRGNLHIHVYTYTYINIYITSLISSVKYEGLIWVKEL</sequence>
<feature type="compositionally biased region" description="Basic and acidic residues" evidence="4">
    <location>
        <begin position="286"/>
        <end position="296"/>
    </location>
</feature>
<protein>
    <recommendedName>
        <fullName evidence="5">U1-type domain-containing protein</fullName>
    </recommendedName>
</protein>
<dbReference type="GO" id="GO:0003725">
    <property type="term" value="F:double-stranded RNA binding"/>
    <property type="evidence" value="ECO:0007669"/>
    <property type="project" value="TreeGrafter"/>
</dbReference>
<organism evidence="6 7">
    <name type="scientific">Catharus ustulatus</name>
    <name type="common">Russet-backed thrush</name>
    <name type="synonym">Hylocichla ustulatus</name>
    <dbReference type="NCBI Taxonomy" id="91951"/>
    <lineage>
        <taxon>Eukaryota</taxon>
        <taxon>Metazoa</taxon>
        <taxon>Chordata</taxon>
        <taxon>Craniata</taxon>
        <taxon>Vertebrata</taxon>
        <taxon>Euteleostomi</taxon>
        <taxon>Archelosauria</taxon>
        <taxon>Archosauria</taxon>
        <taxon>Dinosauria</taxon>
        <taxon>Saurischia</taxon>
        <taxon>Theropoda</taxon>
        <taxon>Coelurosauria</taxon>
        <taxon>Aves</taxon>
        <taxon>Neognathae</taxon>
        <taxon>Neoaves</taxon>
        <taxon>Telluraves</taxon>
        <taxon>Australaves</taxon>
        <taxon>Passeriformes</taxon>
        <taxon>Turdidae</taxon>
        <taxon>Catharus</taxon>
    </lineage>
</organism>
<feature type="region of interest" description="Disordered" evidence="4">
    <location>
        <begin position="380"/>
        <end position="400"/>
    </location>
</feature>
<dbReference type="GO" id="GO:0071011">
    <property type="term" value="C:precatalytic spliceosome"/>
    <property type="evidence" value="ECO:0007669"/>
    <property type="project" value="TreeGrafter"/>
</dbReference>
<dbReference type="SMART" id="SM00451">
    <property type="entry name" value="ZnF_U1"/>
    <property type="match status" value="1"/>
</dbReference>
<evidence type="ECO:0000313" key="7">
    <source>
        <dbReference type="Proteomes" id="UP000694563"/>
    </source>
</evidence>
<name>A0A8C3UN10_CATUS</name>